<gene>
    <name evidence="1" type="ORF">DFH08DRAFT_625890</name>
</gene>
<proteinExistence type="predicted"/>
<feature type="non-terminal residue" evidence="1">
    <location>
        <position position="117"/>
    </location>
</feature>
<evidence type="ECO:0000313" key="2">
    <source>
        <dbReference type="Proteomes" id="UP001218218"/>
    </source>
</evidence>
<keyword evidence="2" id="KW-1185">Reference proteome</keyword>
<protein>
    <submittedName>
        <fullName evidence="1">Uncharacterized protein</fullName>
    </submittedName>
</protein>
<dbReference type="Proteomes" id="UP001218218">
    <property type="component" value="Unassembled WGS sequence"/>
</dbReference>
<name>A0AAD7EQF9_9AGAR</name>
<reference evidence="1" key="1">
    <citation type="submission" date="2023-03" db="EMBL/GenBank/DDBJ databases">
        <title>Massive genome expansion in bonnet fungi (Mycena s.s.) driven by repeated elements and novel gene families across ecological guilds.</title>
        <authorList>
            <consortium name="Lawrence Berkeley National Laboratory"/>
            <person name="Harder C.B."/>
            <person name="Miyauchi S."/>
            <person name="Viragh M."/>
            <person name="Kuo A."/>
            <person name="Thoen E."/>
            <person name="Andreopoulos B."/>
            <person name="Lu D."/>
            <person name="Skrede I."/>
            <person name="Drula E."/>
            <person name="Henrissat B."/>
            <person name="Morin E."/>
            <person name="Kohler A."/>
            <person name="Barry K."/>
            <person name="LaButti K."/>
            <person name="Morin E."/>
            <person name="Salamov A."/>
            <person name="Lipzen A."/>
            <person name="Mereny Z."/>
            <person name="Hegedus B."/>
            <person name="Baldrian P."/>
            <person name="Stursova M."/>
            <person name="Weitz H."/>
            <person name="Taylor A."/>
            <person name="Grigoriev I.V."/>
            <person name="Nagy L.G."/>
            <person name="Martin F."/>
            <person name="Kauserud H."/>
        </authorList>
    </citation>
    <scope>NUCLEOTIDE SEQUENCE</scope>
    <source>
        <strain evidence="1">CBHHK002</strain>
    </source>
</reference>
<sequence length="117" mass="13444">MAEIARNYHDSVQQKDMPDTYARLLTTSIVLEQCDAHLNREQHDLLNQKLLALELKIALRISKNGSAPGIDGLPYEFYKWLEIEFKNDPDNTLDILEFLEALFTDIETYGIVPGTDF</sequence>
<dbReference type="EMBL" id="JARIHO010000019">
    <property type="protein sequence ID" value="KAJ7347257.1"/>
    <property type="molecule type" value="Genomic_DNA"/>
</dbReference>
<dbReference type="AlphaFoldDB" id="A0AAD7EQF9"/>
<organism evidence="1 2">
    <name type="scientific">Mycena albidolilacea</name>
    <dbReference type="NCBI Taxonomy" id="1033008"/>
    <lineage>
        <taxon>Eukaryota</taxon>
        <taxon>Fungi</taxon>
        <taxon>Dikarya</taxon>
        <taxon>Basidiomycota</taxon>
        <taxon>Agaricomycotina</taxon>
        <taxon>Agaricomycetes</taxon>
        <taxon>Agaricomycetidae</taxon>
        <taxon>Agaricales</taxon>
        <taxon>Marasmiineae</taxon>
        <taxon>Mycenaceae</taxon>
        <taxon>Mycena</taxon>
    </lineage>
</organism>
<accession>A0AAD7EQF9</accession>
<comment type="caution">
    <text evidence="1">The sequence shown here is derived from an EMBL/GenBank/DDBJ whole genome shotgun (WGS) entry which is preliminary data.</text>
</comment>
<evidence type="ECO:0000313" key="1">
    <source>
        <dbReference type="EMBL" id="KAJ7347257.1"/>
    </source>
</evidence>